<evidence type="ECO:0000313" key="1">
    <source>
        <dbReference type="EMBL" id="RRT93494.1"/>
    </source>
</evidence>
<evidence type="ECO:0000313" key="2">
    <source>
        <dbReference type="Proteomes" id="UP000267844"/>
    </source>
</evidence>
<evidence type="ECO:0008006" key="3">
    <source>
        <dbReference type="Google" id="ProtNLM"/>
    </source>
</evidence>
<reference evidence="1 2" key="1">
    <citation type="submission" date="2018-10" db="EMBL/GenBank/DDBJ databases">
        <title>Transmission dynamics of multidrug resistant bacteria on intensive care unit surfaces.</title>
        <authorList>
            <person name="D'Souza A.W."/>
            <person name="Potter R.F."/>
            <person name="Wallace M."/>
            <person name="Shupe A."/>
            <person name="Patel S."/>
            <person name="Sun S."/>
            <person name="Gul D."/>
            <person name="Kwon J.H."/>
            <person name="Andleeb S."/>
            <person name="Burnham C.-A.D."/>
            <person name="Dantas G."/>
        </authorList>
    </citation>
    <scope>NUCLEOTIDE SEQUENCE [LARGE SCALE GENOMIC DNA]</scope>
    <source>
        <strain evidence="1 2">WF_348</strain>
    </source>
</reference>
<name>A0A3R8ST69_9FLAO</name>
<sequence length="304" mass="35726">MKMKTLWRFLLLLLITIYSCSPKKEKGELVYFSGRIANAQTDSIYLLLNNREKAFALDFDGNFSDTLQLVDEGYKTLSIEREEFTIYLIPGDSLILNTDLKHLENNFKFSGIGKNRNNYLVDKSFKTDKFLTEHTELFKLAPPDFKNQIKKFHQKVFENLEKLEVNSSFIKTEKTNLNYDFINLLYIYKDSYTYYNPASQQLPVNFLTELDEIDLDNDEDYRTYQSYRNIVLTNLQEKLYQGLSPDTLLENIKSQSIKNGFINSLIYELDPKDPNSNGIYQAIQKHCNYQPWLNEAAKRMKKFG</sequence>
<gene>
    <name evidence="1" type="ORF">EGI89_03575</name>
</gene>
<dbReference type="EMBL" id="RHPO01000004">
    <property type="protein sequence ID" value="RRT93494.1"/>
    <property type="molecule type" value="Genomic_DNA"/>
</dbReference>
<dbReference type="PROSITE" id="PS51257">
    <property type="entry name" value="PROKAR_LIPOPROTEIN"/>
    <property type="match status" value="1"/>
</dbReference>
<proteinExistence type="predicted"/>
<organism evidence="1 2">
    <name type="scientific">Empedobacter falsenii</name>
    <dbReference type="NCBI Taxonomy" id="343874"/>
    <lineage>
        <taxon>Bacteria</taxon>
        <taxon>Pseudomonadati</taxon>
        <taxon>Bacteroidota</taxon>
        <taxon>Flavobacteriia</taxon>
        <taxon>Flavobacteriales</taxon>
        <taxon>Weeksellaceae</taxon>
        <taxon>Empedobacter</taxon>
    </lineage>
</organism>
<comment type="caution">
    <text evidence="1">The sequence shown here is derived from an EMBL/GenBank/DDBJ whole genome shotgun (WGS) entry which is preliminary data.</text>
</comment>
<dbReference type="AlphaFoldDB" id="A0A3R8ST69"/>
<protein>
    <recommendedName>
        <fullName evidence="3">DUF4369 domain-containing protein</fullName>
    </recommendedName>
</protein>
<accession>A0A3R8ST69</accession>
<dbReference type="RefSeq" id="WP_125349186.1">
    <property type="nucleotide sequence ID" value="NZ_JAOPGB010000002.1"/>
</dbReference>
<dbReference type="Proteomes" id="UP000267844">
    <property type="component" value="Unassembled WGS sequence"/>
</dbReference>